<dbReference type="InterPro" id="IPR014162">
    <property type="entry name" value="CpoB_C"/>
</dbReference>
<dbReference type="InterPro" id="IPR019734">
    <property type="entry name" value="TPR_rpt"/>
</dbReference>
<dbReference type="Proteomes" id="UP000314011">
    <property type="component" value="Unassembled WGS sequence"/>
</dbReference>
<dbReference type="HAMAP" id="MF_02066">
    <property type="entry name" value="CpoB"/>
    <property type="match status" value="1"/>
</dbReference>
<keyword evidence="1" id="KW-0132">Cell division</keyword>
<proteinExistence type="inferred from homology"/>
<comment type="function">
    <text evidence="1">Mediates coordination of peptidoglycan synthesis and outer membrane constriction during cell division.</text>
</comment>
<dbReference type="OrthoDB" id="9763909at2"/>
<keyword evidence="1" id="KW-0131">Cell cycle</keyword>
<feature type="chain" id="PRO_5023572795" description="Cell division coordinator CpoB" evidence="1">
    <location>
        <begin position="21"/>
        <end position="274"/>
    </location>
</feature>
<keyword evidence="1" id="KW-0574">Periplasm</keyword>
<protein>
    <recommendedName>
        <fullName evidence="1">Cell division coordinator CpoB</fullName>
    </recommendedName>
</protein>
<evidence type="ECO:0000313" key="2">
    <source>
        <dbReference type="EMBL" id="TNY30939.1"/>
    </source>
</evidence>
<keyword evidence="1" id="KW-0732">Signal</keyword>
<dbReference type="Pfam" id="PF13432">
    <property type="entry name" value="TPR_16"/>
    <property type="match status" value="1"/>
</dbReference>
<dbReference type="NCBIfam" id="TIGR02795">
    <property type="entry name" value="tol_pal_ybgF"/>
    <property type="match status" value="1"/>
</dbReference>
<dbReference type="GO" id="GO:0043093">
    <property type="term" value="P:FtsZ-dependent cytokinesis"/>
    <property type="evidence" value="ECO:0007669"/>
    <property type="project" value="UniProtKB-UniRule"/>
</dbReference>
<dbReference type="RefSeq" id="WP_140197205.1">
    <property type="nucleotide sequence ID" value="NZ_CP065915.1"/>
</dbReference>
<accession>A0A5C5G891</accession>
<reference evidence="2 3" key="1">
    <citation type="submission" date="2019-06" db="EMBL/GenBank/DDBJ databases">
        <title>Genome of new Rhodobacteraceae sp. SM1903.</title>
        <authorList>
            <person name="Ren X."/>
        </authorList>
    </citation>
    <scope>NUCLEOTIDE SEQUENCE [LARGE SCALE GENOMIC DNA]</scope>
    <source>
        <strain evidence="2 3">SM1903</strain>
    </source>
</reference>
<dbReference type="Gene3D" id="1.25.40.10">
    <property type="entry name" value="Tetratricopeptide repeat domain"/>
    <property type="match status" value="1"/>
</dbReference>
<evidence type="ECO:0000313" key="3">
    <source>
        <dbReference type="Proteomes" id="UP000314011"/>
    </source>
</evidence>
<dbReference type="Pfam" id="PF13174">
    <property type="entry name" value="TPR_6"/>
    <property type="match status" value="1"/>
</dbReference>
<dbReference type="SUPFAM" id="SSF48452">
    <property type="entry name" value="TPR-like"/>
    <property type="match status" value="1"/>
</dbReference>
<comment type="subcellular location">
    <subcellularLocation>
        <location evidence="1">Periplasm</location>
    </subcellularLocation>
</comment>
<comment type="similarity">
    <text evidence="1">Belongs to the CpoB family.</text>
</comment>
<name>A0A5C5G891_9RHOB</name>
<dbReference type="AlphaFoldDB" id="A0A5C5G891"/>
<dbReference type="InterPro" id="IPR034706">
    <property type="entry name" value="CpoB"/>
</dbReference>
<evidence type="ECO:0000256" key="1">
    <source>
        <dbReference type="HAMAP-Rule" id="MF_02066"/>
    </source>
</evidence>
<dbReference type="EMBL" id="VFFF01000003">
    <property type="protein sequence ID" value="TNY30939.1"/>
    <property type="molecule type" value="Genomic_DNA"/>
</dbReference>
<organism evidence="2 3">
    <name type="scientific">Pelagovum pacificum</name>
    <dbReference type="NCBI Taxonomy" id="2588711"/>
    <lineage>
        <taxon>Bacteria</taxon>
        <taxon>Pseudomonadati</taxon>
        <taxon>Pseudomonadota</taxon>
        <taxon>Alphaproteobacteria</taxon>
        <taxon>Rhodobacterales</taxon>
        <taxon>Paracoccaceae</taxon>
        <taxon>Pelagovum</taxon>
    </lineage>
</organism>
<dbReference type="InterPro" id="IPR011990">
    <property type="entry name" value="TPR-like_helical_dom_sf"/>
</dbReference>
<feature type="coiled-coil region" evidence="1">
    <location>
        <begin position="60"/>
        <end position="94"/>
    </location>
</feature>
<comment type="caution">
    <text evidence="2">The sequence shown here is derived from an EMBL/GenBank/DDBJ whole genome shotgun (WGS) entry which is preliminary data.</text>
</comment>
<gene>
    <name evidence="2" type="primary">ybgF</name>
    <name evidence="1" type="synonym">cpoB</name>
    <name evidence="2" type="ORF">FHY64_17720</name>
</gene>
<keyword evidence="3" id="KW-1185">Reference proteome</keyword>
<sequence length="274" mass="28696" precursor="true">MLRAATLTALLLAAPMSAAAQGQDETLADIRQQLSVMYVEVQRLNSELNTTGSPSVAITGNSALERLNAIEAELQRLTSKTEELEFRINRVTRDGTNRIGDLEYRLCELESGCDVSLLGDTPTLGGVDAAEDLPAPAPANETNGPALAVGEQADFERAQEALANGDFRSAADLFAAHTQTYPGGPLSAQAHYLRGEAYDSLGETAEAARAYLDSFSGNPAGDFAPDALFKLGNALGGLGQTEDACLTLAEVTNRFPSSDAALDAQDARAALGCS</sequence>
<dbReference type="GO" id="GO:0030288">
    <property type="term" value="C:outer membrane-bounded periplasmic space"/>
    <property type="evidence" value="ECO:0007669"/>
    <property type="project" value="UniProtKB-UniRule"/>
</dbReference>
<keyword evidence="1" id="KW-0175">Coiled coil</keyword>
<feature type="signal peptide" evidence="1">
    <location>
        <begin position="1"/>
        <end position="20"/>
    </location>
</feature>